<dbReference type="PROSITE" id="PS50006">
    <property type="entry name" value="FHA_DOMAIN"/>
    <property type="match status" value="1"/>
</dbReference>
<dbReference type="EMBL" id="JACJSG010000002">
    <property type="protein sequence ID" value="MBD2499385.1"/>
    <property type="molecule type" value="Genomic_DNA"/>
</dbReference>
<reference evidence="4 5" key="1">
    <citation type="journal article" date="2020" name="ISME J.">
        <title>Comparative genomics reveals insights into cyanobacterial evolution and habitat adaptation.</title>
        <authorList>
            <person name="Chen M.Y."/>
            <person name="Teng W.K."/>
            <person name="Zhao L."/>
            <person name="Hu C.X."/>
            <person name="Zhou Y.K."/>
            <person name="Han B.P."/>
            <person name="Song L.R."/>
            <person name="Shu W.S."/>
        </authorList>
    </citation>
    <scope>NUCLEOTIDE SEQUENCE [LARGE SCALE GENOMIC DNA]</scope>
    <source>
        <strain evidence="4 5">FACHB-119</strain>
    </source>
</reference>
<name>A0ABR8CZH1_9NOST</name>
<keyword evidence="5" id="KW-1185">Reference proteome</keyword>
<dbReference type="Gene3D" id="2.60.200.20">
    <property type="match status" value="1"/>
</dbReference>
<evidence type="ECO:0000256" key="2">
    <source>
        <dbReference type="SAM" id="Phobius"/>
    </source>
</evidence>
<gene>
    <name evidence="4" type="ORF">H6G83_01925</name>
</gene>
<evidence type="ECO:0000313" key="4">
    <source>
        <dbReference type="EMBL" id="MBD2499385.1"/>
    </source>
</evidence>
<evidence type="ECO:0000256" key="1">
    <source>
        <dbReference type="SAM" id="MobiDB-lite"/>
    </source>
</evidence>
<dbReference type="PANTHER" id="PTHR23308">
    <property type="entry name" value="NUCLEAR INHIBITOR OF PROTEIN PHOSPHATASE-1"/>
    <property type="match status" value="1"/>
</dbReference>
<feature type="region of interest" description="Disordered" evidence="1">
    <location>
        <begin position="122"/>
        <end position="144"/>
    </location>
</feature>
<dbReference type="SMART" id="SM00240">
    <property type="entry name" value="FHA"/>
    <property type="match status" value="1"/>
</dbReference>
<sequence length="264" mass="27668">MQSSSPAAEISKELVHLQTSTVFALLPNLSLISIGKPNEQKPPDIDVSGLPDADVVSRIHAQIWISGGEYYITDLGSSNGTYVNGVRLQAKVFCTLNPGDTIALGQGDKVTFLFRVKQSSTSATGNAAPNSAPTKITSPTTSPNGEGEVALVSKLIGIGLIIAGVAFFSTSLYVNIYFLSTPGILLGTSGVIALNWGGRDNRILGWVLIGIGIALFIGSGVVVSSVSLIPMLISFAAITCGIQLLRTGKVFNFDPLTFQQGIKK</sequence>
<evidence type="ECO:0000313" key="5">
    <source>
        <dbReference type="Proteomes" id="UP000661112"/>
    </source>
</evidence>
<dbReference type="InterPro" id="IPR050923">
    <property type="entry name" value="Cell_Proc_Reg/RNA_Proc"/>
</dbReference>
<feature type="transmembrane region" description="Helical" evidence="2">
    <location>
        <begin position="203"/>
        <end position="222"/>
    </location>
</feature>
<keyword evidence="2" id="KW-0472">Membrane</keyword>
<keyword evidence="2" id="KW-0812">Transmembrane</keyword>
<dbReference type="Pfam" id="PF00498">
    <property type="entry name" value="FHA"/>
    <property type="match status" value="1"/>
</dbReference>
<feature type="domain" description="FHA" evidence="3">
    <location>
        <begin position="32"/>
        <end position="88"/>
    </location>
</feature>
<organism evidence="4 5">
    <name type="scientific">Anabaena azotica FACHB-119</name>
    <dbReference type="NCBI Taxonomy" id="947527"/>
    <lineage>
        <taxon>Bacteria</taxon>
        <taxon>Bacillati</taxon>
        <taxon>Cyanobacteriota</taxon>
        <taxon>Cyanophyceae</taxon>
        <taxon>Nostocales</taxon>
        <taxon>Nostocaceae</taxon>
        <taxon>Anabaena</taxon>
        <taxon>Anabaena azotica</taxon>
    </lineage>
</organism>
<comment type="caution">
    <text evidence="4">The sequence shown here is derived from an EMBL/GenBank/DDBJ whole genome shotgun (WGS) entry which is preliminary data.</text>
</comment>
<dbReference type="CDD" id="cd00060">
    <property type="entry name" value="FHA"/>
    <property type="match status" value="1"/>
</dbReference>
<keyword evidence="2" id="KW-1133">Transmembrane helix</keyword>
<feature type="transmembrane region" description="Helical" evidence="2">
    <location>
        <begin position="151"/>
        <end position="170"/>
    </location>
</feature>
<feature type="transmembrane region" description="Helical" evidence="2">
    <location>
        <begin position="176"/>
        <end position="196"/>
    </location>
</feature>
<dbReference type="InterPro" id="IPR008984">
    <property type="entry name" value="SMAD_FHA_dom_sf"/>
</dbReference>
<feature type="transmembrane region" description="Helical" evidence="2">
    <location>
        <begin position="228"/>
        <end position="245"/>
    </location>
</feature>
<dbReference type="InterPro" id="IPR000253">
    <property type="entry name" value="FHA_dom"/>
</dbReference>
<dbReference type="RefSeq" id="WP_190466130.1">
    <property type="nucleotide sequence ID" value="NZ_JACJSG010000002.1"/>
</dbReference>
<dbReference type="Proteomes" id="UP000661112">
    <property type="component" value="Unassembled WGS sequence"/>
</dbReference>
<proteinExistence type="predicted"/>
<dbReference type="SUPFAM" id="SSF49879">
    <property type="entry name" value="SMAD/FHA domain"/>
    <property type="match status" value="1"/>
</dbReference>
<protein>
    <submittedName>
        <fullName evidence="4">FHA domain-containing protein</fullName>
    </submittedName>
</protein>
<evidence type="ECO:0000259" key="3">
    <source>
        <dbReference type="PROSITE" id="PS50006"/>
    </source>
</evidence>
<accession>A0ABR8CZH1</accession>